<dbReference type="GO" id="GO:0016805">
    <property type="term" value="F:dipeptidase activity"/>
    <property type="evidence" value="ECO:0007669"/>
    <property type="project" value="TreeGrafter"/>
</dbReference>
<keyword evidence="1" id="KW-0464">Manganese</keyword>
<feature type="binding site" evidence="1">
    <location>
        <position position="234"/>
    </location>
    <ligand>
        <name>Mn(2+)</name>
        <dbReference type="ChEBI" id="CHEBI:29035"/>
        <label>2</label>
    </ligand>
</feature>
<keyword evidence="1" id="KW-0479">Metal-binding</keyword>
<dbReference type="InterPro" id="IPR002933">
    <property type="entry name" value="Peptidase_M20"/>
</dbReference>
<feature type="binding site" evidence="1">
    <location>
        <position position="210"/>
    </location>
    <ligand>
        <name>Mn(2+)</name>
        <dbReference type="ChEBI" id="CHEBI:29035"/>
        <label>2</label>
    </ligand>
</feature>
<accession>A0A8X8IB01</accession>
<proteinExistence type="predicted"/>
<dbReference type="EMBL" id="CP082237">
    <property type="protein sequence ID" value="QZT34130.1"/>
    <property type="molecule type" value="Genomic_DNA"/>
</dbReference>
<dbReference type="GO" id="GO:0046872">
    <property type="term" value="F:metal ion binding"/>
    <property type="evidence" value="ECO:0007669"/>
    <property type="project" value="UniProtKB-KW"/>
</dbReference>
<dbReference type="GO" id="GO:0046657">
    <property type="term" value="P:folic acid catabolic process"/>
    <property type="evidence" value="ECO:0007669"/>
    <property type="project" value="TreeGrafter"/>
</dbReference>
<dbReference type="AlphaFoldDB" id="A0A8X8IB01"/>
<organism evidence="3 4">
    <name type="scientific">Caldalkalibacillus thermarum (strain TA2.A1)</name>
    <dbReference type="NCBI Taxonomy" id="986075"/>
    <lineage>
        <taxon>Bacteria</taxon>
        <taxon>Bacillati</taxon>
        <taxon>Bacillota</taxon>
        <taxon>Bacilli</taxon>
        <taxon>Bacillales</taxon>
        <taxon>Bacillaceae</taxon>
        <taxon>Caldalkalibacillus</taxon>
    </lineage>
</organism>
<dbReference type="InterPro" id="IPR036264">
    <property type="entry name" value="Bact_exopeptidase_dim_dom"/>
</dbReference>
<dbReference type="Proteomes" id="UP000825179">
    <property type="component" value="Chromosome"/>
</dbReference>
<keyword evidence="4" id="KW-1185">Reference proteome</keyword>
<evidence type="ECO:0000259" key="2">
    <source>
        <dbReference type="Pfam" id="PF07687"/>
    </source>
</evidence>
<dbReference type="Gene3D" id="3.40.630.10">
    <property type="entry name" value="Zn peptidases"/>
    <property type="match status" value="2"/>
</dbReference>
<dbReference type="GO" id="GO:0005737">
    <property type="term" value="C:cytoplasm"/>
    <property type="evidence" value="ECO:0007669"/>
    <property type="project" value="TreeGrafter"/>
</dbReference>
<dbReference type="PANTHER" id="PTHR30575">
    <property type="entry name" value="PEPTIDASE M20"/>
    <property type="match status" value="1"/>
</dbReference>
<feature type="binding site" evidence="1">
    <location>
        <position position="176"/>
    </location>
    <ligand>
        <name>Mn(2+)</name>
        <dbReference type="ChEBI" id="CHEBI:29035"/>
        <label>2</label>
    </ligand>
</feature>
<feature type="domain" description="Peptidase M20 dimerisation" evidence="2">
    <location>
        <begin position="258"/>
        <end position="350"/>
    </location>
</feature>
<dbReference type="InterPro" id="IPR017439">
    <property type="entry name" value="Amidohydrolase"/>
</dbReference>
<reference evidence="3 4" key="1">
    <citation type="journal article" date="2020" name="Extremophiles">
        <title>Genomic analysis of Caldalkalibacillus thermarum TA2.A1 reveals aerobic alkaliphilic metabolism and evolutionary hallmarks linking alkaliphilic bacteria and plant life.</title>
        <authorList>
            <person name="de Jong S.I."/>
            <person name="van den Broek M.A."/>
            <person name="Merkel A.Y."/>
            <person name="de la Torre Cortes P."/>
            <person name="Kalamorz F."/>
            <person name="Cook G.M."/>
            <person name="van Loosdrecht M.C.M."/>
            <person name="McMillan D.G.G."/>
        </authorList>
    </citation>
    <scope>NUCLEOTIDE SEQUENCE [LARGE SCALE GENOMIC DNA]</scope>
    <source>
        <strain evidence="3 4">TA2.A1</strain>
    </source>
</reference>
<comment type="cofactor">
    <cofactor evidence="1">
        <name>Mn(2+)</name>
        <dbReference type="ChEBI" id="CHEBI:29035"/>
    </cofactor>
    <text evidence="1">The Mn(2+) ion enhances activity.</text>
</comment>
<sequence length="457" mass="51114">MLYFIWQKRGDKPLNKSQKAEDQSISYQDWQQFFQEIESKLLRWRRDLHQYPEVGWTEYRTTYWLGQELVQLGYKLSVGKEALVSKARMGVPEPEVLKQAENRALAEGVPLEWIKRMEGGHTGLVACWETGRPGPHFAFRFDIDALPIDEGKEDGHFPYQEGFRSRYRGQMHACAHDGHAAIGLGLASWIACFNKVLNGSYTLLFQPAEEGSRGAKAMVEKGWLDDVDYFVAGHIGLQPLNIGDVVATTSGFLATSKLNVFFHGKAAHAGVEPEQGKNALLAAATAALHLQAIPRHSQGATRLNVGKLVAGKGRNIIPDQAFMEIETRGETTELNRYMVREAKRIIQAAAHMYDVQLEIVEVGEGLGGESDKEWVDIVQKACRNAIYVQHVLPHLQAGGSEDATYMMRRVQERGGKATYMVFGTPLPAGHHHPCFDFDERVLMVAVETLGRCILQLT</sequence>
<protein>
    <submittedName>
        <fullName evidence="3">Amidohydrolase</fullName>
    </submittedName>
</protein>
<dbReference type="InterPro" id="IPR011650">
    <property type="entry name" value="Peptidase_M20_dimer"/>
</dbReference>
<evidence type="ECO:0000313" key="3">
    <source>
        <dbReference type="EMBL" id="QZT34130.1"/>
    </source>
</evidence>
<dbReference type="OrthoDB" id="9776731at2"/>
<dbReference type="GO" id="GO:0071713">
    <property type="term" value="F:para-aminobenzoyl-glutamate hydrolase activity"/>
    <property type="evidence" value="ECO:0007669"/>
    <property type="project" value="TreeGrafter"/>
</dbReference>
<dbReference type="NCBIfam" id="TIGR01891">
    <property type="entry name" value="amidohydrolases"/>
    <property type="match status" value="1"/>
</dbReference>
<dbReference type="Pfam" id="PF07687">
    <property type="entry name" value="M20_dimer"/>
    <property type="match status" value="1"/>
</dbReference>
<gene>
    <name evidence="3" type="ORF">HUR95_01530</name>
</gene>
<dbReference type="InterPro" id="IPR052030">
    <property type="entry name" value="Peptidase_M20/M20A_hydrolases"/>
</dbReference>
<dbReference type="KEGG" id="cthu:HUR95_01530"/>
<dbReference type="PIRSF" id="PIRSF005962">
    <property type="entry name" value="Pept_M20D_amidohydro"/>
    <property type="match status" value="1"/>
</dbReference>
<dbReference type="SUPFAM" id="SSF53187">
    <property type="entry name" value="Zn-dependent exopeptidases"/>
    <property type="match status" value="1"/>
</dbReference>
<evidence type="ECO:0000313" key="4">
    <source>
        <dbReference type="Proteomes" id="UP000825179"/>
    </source>
</evidence>
<dbReference type="SUPFAM" id="SSF55031">
    <property type="entry name" value="Bacterial exopeptidase dimerisation domain"/>
    <property type="match status" value="1"/>
</dbReference>
<dbReference type="PANTHER" id="PTHR30575:SF3">
    <property type="entry name" value="PEPTIDASE M20 DIMERISATION DOMAIN-CONTAINING PROTEIN"/>
    <property type="match status" value="1"/>
</dbReference>
<feature type="binding site" evidence="1">
    <location>
        <position position="174"/>
    </location>
    <ligand>
        <name>Mn(2+)</name>
        <dbReference type="ChEBI" id="CHEBI:29035"/>
        <label>2</label>
    </ligand>
</feature>
<feature type="binding site" evidence="1">
    <location>
        <position position="431"/>
    </location>
    <ligand>
        <name>Mn(2+)</name>
        <dbReference type="ChEBI" id="CHEBI:29035"/>
        <label>2</label>
    </ligand>
</feature>
<evidence type="ECO:0000256" key="1">
    <source>
        <dbReference type="PIRSR" id="PIRSR005962-1"/>
    </source>
</evidence>
<name>A0A8X8IB01_CALTT</name>
<dbReference type="Pfam" id="PF01546">
    <property type="entry name" value="Peptidase_M20"/>
    <property type="match status" value="1"/>
</dbReference>